<feature type="region of interest" description="Disordered" evidence="2">
    <location>
        <begin position="334"/>
        <end position="360"/>
    </location>
</feature>
<organism evidence="3 4">
    <name type="scientific">Chlorella sorokiniana</name>
    <name type="common">Freshwater green alga</name>
    <dbReference type="NCBI Taxonomy" id="3076"/>
    <lineage>
        <taxon>Eukaryota</taxon>
        <taxon>Viridiplantae</taxon>
        <taxon>Chlorophyta</taxon>
        <taxon>core chlorophytes</taxon>
        <taxon>Trebouxiophyceae</taxon>
        <taxon>Chlorellales</taxon>
        <taxon>Chlorellaceae</taxon>
        <taxon>Chlorella clade</taxon>
        <taxon>Chlorella</taxon>
    </lineage>
</organism>
<feature type="region of interest" description="Disordered" evidence="2">
    <location>
        <begin position="380"/>
        <end position="406"/>
    </location>
</feature>
<keyword evidence="4" id="KW-1185">Reference proteome</keyword>
<gene>
    <name evidence="3" type="ORF">C2E21_8629</name>
</gene>
<feature type="compositionally biased region" description="Low complexity" evidence="2">
    <location>
        <begin position="385"/>
        <end position="402"/>
    </location>
</feature>
<name>A0A2P6TE59_CHLSO</name>
<dbReference type="EMBL" id="LHPG02000021">
    <property type="protein sequence ID" value="PRW20930.1"/>
    <property type="molecule type" value="Genomic_DNA"/>
</dbReference>
<accession>A0A2P6TE59</accession>
<dbReference type="Proteomes" id="UP000239899">
    <property type="component" value="Unassembled WGS sequence"/>
</dbReference>
<feature type="compositionally biased region" description="Acidic residues" evidence="2">
    <location>
        <begin position="243"/>
        <end position="254"/>
    </location>
</feature>
<proteinExistence type="predicted"/>
<evidence type="ECO:0000313" key="3">
    <source>
        <dbReference type="EMBL" id="PRW20930.1"/>
    </source>
</evidence>
<evidence type="ECO:0000313" key="4">
    <source>
        <dbReference type="Proteomes" id="UP000239899"/>
    </source>
</evidence>
<feature type="coiled-coil region" evidence="1">
    <location>
        <begin position="71"/>
        <end position="147"/>
    </location>
</feature>
<keyword evidence="1" id="KW-0175">Coiled coil</keyword>
<evidence type="ECO:0000256" key="2">
    <source>
        <dbReference type="SAM" id="MobiDB-lite"/>
    </source>
</evidence>
<reference evidence="3 4" key="1">
    <citation type="journal article" date="2018" name="Plant J.">
        <title>Genome sequences of Chlorella sorokiniana UTEX 1602 and Micractinium conductrix SAG 241.80: implications to maltose excretion by a green alga.</title>
        <authorList>
            <person name="Arriola M.B."/>
            <person name="Velmurugan N."/>
            <person name="Zhang Y."/>
            <person name="Plunkett M.H."/>
            <person name="Hondzo H."/>
            <person name="Barney B.M."/>
        </authorList>
    </citation>
    <scope>NUCLEOTIDE SEQUENCE [LARGE SCALE GENOMIC DNA]</scope>
    <source>
        <strain evidence="4">UTEX 1602</strain>
    </source>
</reference>
<evidence type="ECO:0000256" key="1">
    <source>
        <dbReference type="SAM" id="Coils"/>
    </source>
</evidence>
<comment type="caution">
    <text evidence="3">The sequence shown here is derived from an EMBL/GenBank/DDBJ whole genome shotgun (WGS) entry which is preliminary data.</text>
</comment>
<protein>
    <submittedName>
        <fullName evidence="3">Uncharacterized protein</fullName>
    </submittedName>
</protein>
<feature type="compositionally biased region" description="Low complexity" evidence="2">
    <location>
        <begin position="334"/>
        <end position="347"/>
    </location>
</feature>
<feature type="region of interest" description="Disordered" evidence="2">
    <location>
        <begin position="239"/>
        <end position="263"/>
    </location>
</feature>
<sequence length="427" mass="43253">MCSAEDGRTALCYTVEARQRPAAELLLAAQARLDLVPPHLLQQLGVEEELSDARAASSKAATASAASTSALKAATAERDAAQRTAADAECTAADAERSAAAARQKAEAAQGEAVALQHKLQVAEEAAAQLREEAAGLRVQHEAEAQRAGELQSALDAAAAQQAAAERSFSEQAAALELQALEAAAAADKEQRGLQVQVAVLRRHLVHQQQECARLRAALDKELRKGFWARLCGGSSKARVAPEAEDEWGSDAAEETPAMPAQQPVATELPAAGNSWSPPHAQAFPAAAVHCSPAAEDAARATDGGDMLPELSAVSASADMEQEAPAFDEPLGEAAANEPAADSEALGSGAGGAVAKGGPASAPTLLPEDVFTAASWKAQAGGVPGAAEGSGAEASSSDGMGANYMGAEAGGEAASIPAFRPEPLDPA</sequence>
<dbReference type="AlphaFoldDB" id="A0A2P6TE59"/>